<comment type="caution">
    <text evidence="4">The sequence shown here is derived from an EMBL/GenBank/DDBJ whole genome shotgun (WGS) entry which is preliminary data.</text>
</comment>
<keyword evidence="1" id="KW-0963">Cytoplasm</keyword>
<dbReference type="GO" id="GO:0005737">
    <property type="term" value="C:cytoplasm"/>
    <property type="evidence" value="ECO:0007669"/>
    <property type="project" value="TreeGrafter"/>
</dbReference>
<dbReference type="Proteomes" id="UP000054251">
    <property type="component" value="Unassembled WGS sequence"/>
</dbReference>
<evidence type="ECO:0000256" key="2">
    <source>
        <dbReference type="SAM" id="MobiDB-lite"/>
    </source>
</evidence>
<dbReference type="InterPro" id="IPR025697">
    <property type="entry name" value="CLU_dom"/>
</dbReference>
<dbReference type="PANTHER" id="PTHR12601">
    <property type="entry name" value="EUKARYOTIC TRANSLATION INITIATION FACTOR 3 SUBUNIT EIF-3"/>
    <property type="match status" value="1"/>
</dbReference>
<gene>
    <name evidence="4" type="ORF">AC631_01531</name>
</gene>
<reference evidence="4 5" key="1">
    <citation type="submission" date="2015-11" db="EMBL/GenBank/DDBJ databases">
        <title>The genome of Debaryomyces fabryi.</title>
        <authorList>
            <person name="Tafer H."/>
            <person name="Lopandic K."/>
        </authorList>
    </citation>
    <scope>NUCLEOTIDE SEQUENCE [LARGE SCALE GENOMIC DNA]</scope>
    <source>
        <strain evidence="4 5">CBS 789</strain>
    </source>
</reference>
<accession>A0A0V1Q2H5</accession>
<dbReference type="GO" id="GO:0003729">
    <property type="term" value="F:mRNA binding"/>
    <property type="evidence" value="ECO:0007669"/>
    <property type="project" value="TreeGrafter"/>
</dbReference>
<dbReference type="PROSITE" id="PS51823">
    <property type="entry name" value="CLU"/>
    <property type="match status" value="1"/>
</dbReference>
<dbReference type="PANTHER" id="PTHR12601:SF6">
    <property type="entry name" value="CLUSTERED MITOCHONDRIA PROTEIN HOMOLOG"/>
    <property type="match status" value="1"/>
</dbReference>
<dbReference type="GeneID" id="26838540"/>
<dbReference type="CDD" id="cd15466">
    <property type="entry name" value="CLU-central"/>
    <property type="match status" value="1"/>
</dbReference>
<keyword evidence="5" id="KW-1185">Reference proteome</keyword>
<protein>
    <recommendedName>
        <fullName evidence="3">Clu domain-containing protein</fullName>
    </recommendedName>
</protein>
<dbReference type="Gene3D" id="1.25.40.10">
    <property type="entry name" value="Tetratricopeptide repeat domain"/>
    <property type="match status" value="1"/>
</dbReference>
<dbReference type="OrthoDB" id="1414216at2759"/>
<dbReference type="Pfam" id="PF13424">
    <property type="entry name" value="TPR_12"/>
    <property type="match status" value="1"/>
</dbReference>
<evidence type="ECO:0000256" key="1">
    <source>
        <dbReference type="ARBA" id="ARBA00022490"/>
    </source>
</evidence>
<dbReference type="Pfam" id="PF12807">
    <property type="entry name" value="eIF3_p135"/>
    <property type="match status" value="1"/>
</dbReference>
<evidence type="ECO:0000313" key="4">
    <source>
        <dbReference type="EMBL" id="KSA02731.1"/>
    </source>
</evidence>
<dbReference type="InterPro" id="IPR033646">
    <property type="entry name" value="CLU-central"/>
</dbReference>
<proteinExistence type="predicted"/>
<dbReference type="GO" id="GO:0048312">
    <property type="term" value="P:intracellular distribution of mitochondria"/>
    <property type="evidence" value="ECO:0007669"/>
    <property type="project" value="TreeGrafter"/>
</dbReference>
<organism evidence="4 5">
    <name type="scientific">Debaryomyces fabryi</name>
    <dbReference type="NCBI Taxonomy" id="58627"/>
    <lineage>
        <taxon>Eukaryota</taxon>
        <taxon>Fungi</taxon>
        <taxon>Dikarya</taxon>
        <taxon>Ascomycota</taxon>
        <taxon>Saccharomycotina</taxon>
        <taxon>Pichiomycetes</taxon>
        <taxon>Debaryomycetaceae</taxon>
        <taxon>Debaryomyces</taxon>
    </lineage>
</organism>
<dbReference type="InterPro" id="IPR011990">
    <property type="entry name" value="TPR-like_helical_dom_sf"/>
</dbReference>
<feature type="compositionally biased region" description="Basic and acidic residues" evidence="2">
    <location>
        <begin position="417"/>
        <end position="462"/>
    </location>
</feature>
<name>A0A0V1Q2H5_9ASCO</name>
<dbReference type="Pfam" id="PF13236">
    <property type="entry name" value="CLU"/>
    <property type="match status" value="1"/>
</dbReference>
<feature type="region of interest" description="Disordered" evidence="2">
    <location>
        <begin position="913"/>
        <end position="984"/>
    </location>
</feature>
<dbReference type="EMBL" id="LMYN01000021">
    <property type="protein sequence ID" value="KSA02731.1"/>
    <property type="molecule type" value="Genomic_DNA"/>
</dbReference>
<evidence type="ECO:0000313" key="5">
    <source>
        <dbReference type="Proteomes" id="UP000054251"/>
    </source>
</evidence>
<dbReference type="AlphaFoldDB" id="A0A0V1Q2H5"/>
<evidence type="ECO:0000259" key="3">
    <source>
        <dbReference type="PROSITE" id="PS51823"/>
    </source>
</evidence>
<sequence>MTSPWIVNPSNFVNQPDASRSQLPLISNGVDGSGFVKEWNEDFQAIRELPNSTINERILREKLLIKSLNEFNKVATETAMNVIKGNLTPLNPNEPKDYHIYLRNGIFYSLGVNATGAFDSTGGNEAARYTSSKDLAAIKLLNRIDAKGIYNLVTCIVDYMGQRVICQAPVPGILDSSHEDENEEEPADKVCYGLSTDGSKILSDSSFENVLKPIAEAFHLKSHSVTLDNNVKSEGDLITSKDIKGVRGTDERKYIIDLYRATPLDIEFIESHWDESKETSYPHRETVLRHEAVEEWWKRKVSVLFKAETERLEKEGKLEAKDGEKPQIVLPSDQVTVNTDAFTSIDENSTDQDEVREVSKFVKEHLIEEFLEENSKQISPFDGNHLTSMLHKQGINLRYLGYIAEQACLRKEKHLKKTAEAKKTNEEEVSKRKEESEKKAAEGEDKDKKEEEKSNNEESKEDDKEEVSSGEFEPIVANFDSLFRISVQEMVARSVKHLLRRLSADIPVYLIPAFVSHFHNCLLGSKIDSNPECVIDETLKSFYNATELEFTKLNSRSVIELVANEVLIRFRYQLPADWISNLIRPLQLFREIAIKYGIQWKSLDYVFTKEEFEDFKGKLAVETQVVEAKSSKNKKNKKQQSQLTTKPVERTTIFVTDDIVNFVPIVKDSTYKSTLVDEIFETARAQIFKGENETGINLLNNLLSVYEQIYGRVHPETSKFYGLLSQYYAELGLKSEACDIARKACILAERTTGFDSYESITAYINSAFFESTNDDYINALNLYNKAINDWTLVYGDGHPSSVNTFANLAELLSEHKLFQQANKLFEKAISISIKLNGEESQICGMLRYRFGGTLLGGGDFKSALDQFKSANEIFTKFIGPDDQLSKKSSSFVTNISTYLAYNEQQKLEQKKALAQQASSSNGRVKAKSAIEQQLKSGKKGKKNDVTQPNPEIASKSVDDILQYIEGKNPKKQLKKKSNNKKSKK</sequence>
<feature type="domain" description="Clu" evidence="3">
    <location>
        <begin position="17"/>
        <end position="269"/>
    </location>
</feature>
<dbReference type="InterPro" id="IPR027523">
    <property type="entry name" value="CLU_prot"/>
</dbReference>
<feature type="compositionally biased region" description="Basic residues" evidence="2">
    <location>
        <begin position="969"/>
        <end position="984"/>
    </location>
</feature>
<dbReference type="RefSeq" id="XP_015468833.1">
    <property type="nucleotide sequence ID" value="XM_015610361.1"/>
</dbReference>
<dbReference type="SUPFAM" id="SSF48452">
    <property type="entry name" value="TPR-like"/>
    <property type="match status" value="1"/>
</dbReference>
<feature type="region of interest" description="Disordered" evidence="2">
    <location>
        <begin position="417"/>
        <end position="469"/>
    </location>
</feature>